<keyword evidence="3" id="KW-1185">Reference proteome</keyword>
<evidence type="ECO:0000256" key="1">
    <source>
        <dbReference type="SAM" id="MobiDB-lite"/>
    </source>
</evidence>
<dbReference type="Proteomes" id="UP001597214">
    <property type="component" value="Unassembled WGS sequence"/>
</dbReference>
<gene>
    <name evidence="2" type="ORF">ACFSCX_03115</name>
</gene>
<dbReference type="EMBL" id="JBHUEM010000003">
    <property type="protein sequence ID" value="MFD1735544.1"/>
    <property type="molecule type" value="Genomic_DNA"/>
</dbReference>
<accession>A0ABW4LK77</accession>
<name>A0ABW4LK77_9BACI</name>
<dbReference type="Pfam" id="PF19767">
    <property type="entry name" value="DUF6254"/>
    <property type="match status" value="1"/>
</dbReference>
<organism evidence="2 3">
    <name type="scientific">Bacillus salitolerans</name>
    <dbReference type="NCBI Taxonomy" id="1437434"/>
    <lineage>
        <taxon>Bacteria</taxon>
        <taxon>Bacillati</taxon>
        <taxon>Bacillota</taxon>
        <taxon>Bacilli</taxon>
        <taxon>Bacillales</taxon>
        <taxon>Bacillaceae</taxon>
        <taxon>Bacillus</taxon>
    </lineage>
</organism>
<dbReference type="InterPro" id="IPR046221">
    <property type="entry name" value="DUF6254"/>
</dbReference>
<protein>
    <submittedName>
        <fullName evidence="2">DUF6254 family protein</fullName>
    </submittedName>
</protein>
<evidence type="ECO:0000313" key="3">
    <source>
        <dbReference type="Proteomes" id="UP001597214"/>
    </source>
</evidence>
<reference evidence="3" key="1">
    <citation type="journal article" date="2019" name="Int. J. Syst. Evol. Microbiol.">
        <title>The Global Catalogue of Microorganisms (GCM) 10K type strain sequencing project: providing services to taxonomists for standard genome sequencing and annotation.</title>
        <authorList>
            <consortium name="The Broad Institute Genomics Platform"/>
            <consortium name="The Broad Institute Genome Sequencing Center for Infectious Disease"/>
            <person name="Wu L."/>
            <person name="Ma J."/>
        </authorList>
    </citation>
    <scope>NUCLEOTIDE SEQUENCE [LARGE SCALE GENOMIC DNA]</scope>
    <source>
        <strain evidence="3">CCUG 49339</strain>
    </source>
</reference>
<feature type="region of interest" description="Disordered" evidence="1">
    <location>
        <begin position="1"/>
        <end position="43"/>
    </location>
</feature>
<feature type="compositionally biased region" description="Basic and acidic residues" evidence="1">
    <location>
        <begin position="9"/>
        <end position="19"/>
    </location>
</feature>
<proteinExistence type="predicted"/>
<evidence type="ECO:0000313" key="2">
    <source>
        <dbReference type="EMBL" id="MFD1735544.1"/>
    </source>
</evidence>
<comment type="caution">
    <text evidence="2">The sequence shown here is derived from an EMBL/GenBank/DDBJ whole genome shotgun (WGS) entry which is preliminary data.</text>
</comment>
<dbReference type="RefSeq" id="WP_377926645.1">
    <property type="nucleotide sequence ID" value="NZ_JBHUEM010000003.1"/>
</dbReference>
<sequence>MTQSKRQKERQWRTRKEAQNPHGKVKSYDDLAEDVTNNDVENK</sequence>